<dbReference type="InterPro" id="IPR006315">
    <property type="entry name" value="OM_autotransptr_brl_dom"/>
</dbReference>
<dbReference type="OrthoDB" id="5760545at2"/>
<feature type="compositionally biased region" description="Low complexity" evidence="1">
    <location>
        <begin position="551"/>
        <end position="626"/>
    </location>
</feature>
<sequence length="1004" mass="99716">MIYGTKKWLTATVALSTSYCGGVMAADLNIGAGNTQVFDGSANFPGGIDVNGGTVVIGGNGGGAGVSIGGNVNANSNGTVAGFGSINGDLNVSGNARVAPGYWVDTPTGVSNGNLVVNGNLSMNNAVFDFETGYAGLPITQPGTGDNITVGGNVALNNATLNVSVNTLGTNAGFYRIMSYGGTLSGNGLTLGTVTGDSVPAATIQTLTDDKHINLVLGPSTTNLWNGNGVASATRAGGGDGTWSAASTNWNSPTNATGALPDGGYAIFTGATGTVTVDGSAGPVRVSGLQFASDRYRLQGAPITLVGSGGNPPVIVVGDGTYAAGKFVEIIDNPLQGTEGFVKTGVGSVILNADSSGLTGPIFIADGALELNGKLNGPVDIGREVVLAGVGQLGSTTLYPTAVISPGNDGSPIGTLTVNGNLNFGQDTIFRVHADPASSASDRIHVTGVATLDGTVAHVGPNGNYAPRTTYNILTADGGIQGTFTGASSAYAFLTPTLSYDPKNAFMTLTRNDVPIGSIGDTDNAGNVGGALDQEDPPASGNGSSSGGNGSSSTGNGSSSTDGGSTSTGNGSSSTGSGSASTDNGSSSTGSGSASTDNGSSSTGNGSASTGNGSSTTGNGATTGESASGGTGSPVIGSGIASAQDTGARQVTTAVLSMTPDQARAALKMLSGEAHASTTSVLMSQADTVSTLPLAHLRGNLDAPARAGRPTAQLGRPSSDALPQSGASPVWAQVFGNWSKFNSDGNASSVNQSAGGLFVGGDGAVGSGWRLGGALGYTGSHNSISDVSSRSSVDSYTATVFGGKNFEAGPGNIRFMAGAAYTWHEIDTKRNVAAGSLNQQLESSYHASSTQVFTELGYNLPLGNAYSIEPYAGLAWNQLRTRGFEESGGSAALHGESKSDDVTSTTLGLRGAWQFGSDQAPGRLTATLGWRHAMGDVKPKQQLAFEGGSTFSVTGVPIARDAAVVGFGAEVAVTRNTTAGVSYDAQFGGGNRQQSGLLKLSTRF</sequence>
<feature type="signal peptide" evidence="2">
    <location>
        <begin position="1"/>
        <end position="25"/>
    </location>
</feature>
<gene>
    <name evidence="4" type="ORF">KYC_06380</name>
</gene>
<accession>H0F3D6</accession>
<dbReference type="SUPFAM" id="SSF51126">
    <property type="entry name" value="Pectin lyase-like"/>
    <property type="match status" value="1"/>
</dbReference>
<dbReference type="NCBIfam" id="TIGR01414">
    <property type="entry name" value="autotrans_barl"/>
    <property type="match status" value="1"/>
</dbReference>
<reference evidence="4 5" key="1">
    <citation type="journal article" date="2012" name="J. Bacteriol.">
        <title>Genome sequence of the highly efficient arsenite-oxidizing bacterium Achromobacter arsenitoxydans SY8.</title>
        <authorList>
            <person name="Li X."/>
            <person name="Hu Y."/>
            <person name="Gong J."/>
            <person name="Lin Y."/>
            <person name="Johnstone L."/>
            <person name="Rensing C."/>
            <person name="Wang G."/>
        </authorList>
    </citation>
    <scope>NUCLEOTIDE SEQUENCE [LARGE SCALE GENOMIC DNA]</scope>
    <source>
        <strain evidence="4 5">SY8</strain>
    </source>
</reference>
<dbReference type="PATRIC" id="fig|477184.5.peg.1264"/>
<protein>
    <submittedName>
        <fullName evidence="4">Outer membrane autotransporter barrel domain-containing protein 2</fullName>
    </submittedName>
</protein>
<evidence type="ECO:0000256" key="2">
    <source>
        <dbReference type="SAM" id="SignalP"/>
    </source>
</evidence>
<dbReference type="AlphaFoldDB" id="H0F3D6"/>
<organism evidence="4 5">
    <name type="scientific">Achromobacter arsenitoxydans SY8</name>
    <dbReference type="NCBI Taxonomy" id="477184"/>
    <lineage>
        <taxon>Bacteria</taxon>
        <taxon>Pseudomonadati</taxon>
        <taxon>Pseudomonadota</taxon>
        <taxon>Betaproteobacteria</taxon>
        <taxon>Burkholderiales</taxon>
        <taxon>Alcaligenaceae</taxon>
        <taxon>Achromobacter</taxon>
    </lineage>
</organism>
<dbReference type="PROSITE" id="PS51208">
    <property type="entry name" value="AUTOTRANSPORTER"/>
    <property type="match status" value="1"/>
</dbReference>
<evidence type="ECO:0000259" key="3">
    <source>
        <dbReference type="PROSITE" id="PS51208"/>
    </source>
</evidence>
<feature type="chain" id="PRO_5003532057" evidence="2">
    <location>
        <begin position="26"/>
        <end position="1004"/>
    </location>
</feature>
<dbReference type="eggNOG" id="COG4625">
    <property type="taxonomic scope" value="Bacteria"/>
</dbReference>
<keyword evidence="2" id="KW-0732">Signal</keyword>
<dbReference type="STRING" id="477184.KYC_06380"/>
<dbReference type="SMART" id="SM00869">
    <property type="entry name" value="Autotransporter"/>
    <property type="match status" value="1"/>
</dbReference>
<dbReference type="Pfam" id="PF03797">
    <property type="entry name" value="Autotransporter"/>
    <property type="match status" value="1"/>
</dbReference>
<dbReference type="InterPro" id="IPR011050">
    <property type="entry name" value="Pectin_lyase_fold/virulence"/>
</dbReference>
<keyword evidence="5" id="KW-1185">Reference proteome</keyword>
<feature type="region of interest" description="Disordered" evidence="1">
    <location>
        <begin position="701"/>
        <end position="726"/>
    </location>
</feature>
<dbReference type="InterPro" id="IPR005546">
    <property type="entry name" value="Autotransporte_beta"/>
</dbReference>
<dbReference type="GO" id="GO:0019867">
    <property type="term" value="C:outer membrane"/>
    <property type="evidence" value="ECO:0007669"/>
    <property type="project" value="InterPro"/>
</dbReference>
<dbReference type="RefSeq" id="WP_008160050.1">
    <property type="nucleotide sequence ID" value="NZ_AGUF01000029.1"/>
</dbReference>
<evidence type="ECO:0000313" key="4">
    <source>
        <dbReference type="EMBL" id="EHK67190.1"/>
    </source>
</evidence>
<dbReference type="Gene3D" id="2.40.128.130">
    <property type="entry name" value="Autotransporter beta-domain"/>
    <property type="match status" value="1"/>
</dbReference>
<feature type="region of interest" description="Disordered" evidence="1">
    <location>
        <begin position="518"/>
        <end position="644"/>
    </location>
</feature>
<comment type="caution">
    <text evidence="4">The sequence shown here is derived from an EMBL/GenBank/DDBJ whole genome shotgun (WGS) entry which is preliminary data.</text>
</comment>
<feature type="domain" description="Autotransporter" evidence="3">
    <location>
        <begin position="723"/>
        <end position="1004"/>
    </location>
</feature>
<evidence type="ECO:0000313" key="5">
    <source>
        <dbReference type="Proteomes" id="UP000003113"/>
    </source>
</evidence>
<dbReference type="InterPro" id="IPR036709">
    <property type="entry name" value="Autotransporte_beta_dom_sf"/>
</dbReference>
<proteinExistence type="predicted"/>
<evidence type="ECO:0000256" key="1">
    <source>
        <dbReference type="SAM" id="MobiDB-lite"/>
    </source>
</evidence>
<name>H0F3D6_9BURK</name>
<dbReference type="EMBL" id="AGUF01000029">
    <property type="protein sequence ID" value="EHK67190.1"/>
    <property type="molecule type" value="Genomic_DNA"/>
</dbReference>
<dbReference type="SUPFAM" id="SSF103515">
    <property type="entry name" value="Autotransporter"/>
    <property type="match status" value="1"/>
</dbReference>
<dbReference type="Proteomes" id="UP000003113">
    <property type="component" value="Unassembled WGS sequence"/>
</dbReference>